<evidence type="ECO:0000256" key="7">
    <source>
        <dbReference type="ARBA" id="ARBA00023242"/>
    </source>
</evidence>
<dbReference type="GO" id="GO:0070847">
    <property type="term" value="C:core mediator complex"/>
    <property type="evidence" value="ECO:0007669"/>
    <property type="project" value="TreeGrafter"/>
</dbReference>
<feature type="domain" description="Mediator of RNA polymerase II transcription subunit 14 RM3" evidence="13">
    <location>
        <begin position="379"/>
        <end position="448"/>
    </location>
</feature>
<evidence type="ECO:0000313" key="15">
    <source>
        <dbReference type="Proteomes" id="UP000822476"/>
    </source>
</evidence>
<evidence type="ECO:0000256" key="2">
    <source>
        <dbReference type="ARBA" id="ARBA00007813"/>
    </source>
</evidence>
<dbReference type="Pfam" id="PF25065">
    <property type="entry name" value="RM3_Med14"/>
    <property type="match status" value="1"/>
</dbReference>
<comment type="subunit">
    <text evidence="9">Component of the Mediator complex.</text>
</comment>
<evidence type="ECO:0000256" key="10">
    <source>
        <dbReference type="SAM" id="MobiDB-lite"/>
    </source>
</evidence>
<dbReference type="InterPro" id="IPR055113">
    <property type="entry name" value="Med14_RM2"/>
</dbReference>
<feature type="compositionally biased region" description="Low complexity" evidence="10">
    <location>
        <begin position="1452"/>
        <end position="1462"/>
    </location>
</feature>
<protein>
    <recommendedName>
        <fullName evidence="3 9">Mediator of RNA polymerase II transcription subunit 14</fullName>
    </recommendedName>
    <alternativeName>
        <fullName evidence="8 9">Mediator complex subunit 14</fullName>
    </alternativeName>
</protein>
<comment type="caution">
    <text evidence="14">The sequence shown here is derived from an EMBL/GenBank/DDBJ whole genome shotgun (WGS) entry which is preliminary data.</text>
</comment>
<dbReference type="GO" id="GO:0003712">
    <property type="term" value="F:transcription coregulator activity"/>
    <property type="evidence" value="ECO:0007669"/>
    <property type="project" value="UniProtKB-UniRule"/>
</dbReference>
<dbReference type="GO" id="GO:0006357">
    <property type="term" value="P:regulation of transcription by RNA polymerase II"/>
    <property type="evidence" value="ECO:0007669"/>
    <property type="project" value="InterPro"/>
</dbReference>
<dbReference type="PANTHER" id="PTHR12809:SF2">
    <property type="entry name" value="MEDIATOR OF RNA POLYMERASE II TRANSCRIPTION SUBUNIT 14"/>
    <property type="match status" value="1"/>
</dbReference>
<evidence type="ECO:0000256" key="1">
    <source>
        <dbReference type="ARBA" id="ARBA00004123"/>
    </source>
</evidence>
<evidence type="ECO:0000256" key="9">
    <source>
        <dbReference type="RuleBase" id="RU365082"/>
    </source>
</evidence>
<evidence type="ECO:0000259" key="11">
    <source>
        <dbReference type="Pfam" id="PF08638"/>
    </source>
</evidence>
<dbReference type="Pfam" id="PF22981">
    <property type="entry name" value="RM2_Med14"/>
    <property type="match status" value="1"/>
</dbReference>
<sequence>MSEMAEMDQMISKPRPGSVPLSILIEFICQKMYTDLMRLVDLLPSKTDLEKKIEIATFFSRTRHLFIRLEALVKWSNNASKVDKCEKISNFLEEQSFFLINTANSLSRLLRETLVGARLPPFAVLHAIDIFTNKTYTRLPKSIKNYASSVDAISDKEASQALLDLNRIIQNRLSLTQLPRQFKIIKINNGRVHFVVPHEFCVTMTLMSEAVDFPWRILAIKFLIRDPVANFQSLVHPAQVQFIHSQAQSRLLYRHFDKRPPLIHLYDMLHAFSISLQLDVLHEQAQRARATRPIDQLIVEAYRPGHSLVLSYWHALSRNHFQAQLGLDGKLQSTAYMLTIHVDPIDPQRPLCISHRPELPATESHRIGSVLQGNCLSIERLLTRTVTARAEQILQELRQELMVLSPGPVNLADAPLCLYVPLLWPCHPQEYLQFRVDPIQGTLGASCPFLLTSDAEQILLGSAVSVQAGPVASIEGYSRASVCAALNSLENALNQPSTRRVCPVSANPGMATGDSSLLLAQTRSLRALSNTESRWRSVLCQSLEHLRLCIGLVRLMKTAKTYRPFWQPAKRSLPLVLTPVQASLVKSGSSWPPALVRFQQSLRFPIVFVQLFPNNEYYVVCEVIPAPLNVRFQYSLIVCAPIPDHMDVTIDAHGLAVSHTSQKLATAGLQPIGSSLYLQVTHLAPLEVASVWFHNPSSSLSLLKSCIEKARSNTLAKRTSRVAALLSRIKGGGGTQTDSSSGFTGDGDVALKSNHSFVPSLSRLIGTLEENILSNCLALELSRAGITHEGVQHDADGCLSAIRLLSLPSRPLVWQPVNLVSLSDYVRQIVLRPHFDPSTHRRSWQLDLLFSGIGPAHSLNAVPVVQQKLRHQTAEWFVVRLEDYATLVKNVLAEWDCLCAMHALCYQVVTTPDFYLPLEVAVQSYNLKTLSLSYNSHYLANISFCHETGFTLALGFTPVNTPMTSSHESTVSAEVDSNPHMIIRHHLEELLNTTKSIPIFAKTLVQTLPFVRAVEPLRDRMLSNHGLKTSVFYNNLRPVRGLVLIALSTYDLVLVYRACLSLRITLSTPRHTLFSAFSTGISTSSQTVQLCDAYRQLAEPTNRTGEGWAHHSGENLLSALAPLPAFQTFLNALQEAYQMDIEAESWTGLTVAQLSQLVRSSRVPVKADTRHPTPNWPRPGSSPLESYLAGSLLFHASIAAVHSLDIPILTVPDYGGVEPVEPSRMTDVIQAGAFESHWSVSCLKCQLRLMPQRTGVEVATWKLTLRLSTLLPPNSGTMDRWPQETLNLIEEFFDVRVCAAPFQPSAVTAFFRLLTLPPRAFRSVVRLLPFDLHPPTHALVQLRLGLVALGASKRVGAQMANRVGHAVGTSPHGSVDNAGPQTPDLVPGLPGILVRPPRITLQLLISRSQHSQQRLLLESDVESNANMMASTSGESALVHLAVLITQTAYSASSGAGSAPSLGTLPTKPMYSSS</sequence>
<dbReference type="EMBL" id="JTDE01002071">
    <property type="protein sequence ID" value="KAF7257903.1"/>
    <property type="molecule type" value="Genomic_DNA"/>
</dbReference>
<keyword evidence="6 9" id="KW-0804">Transcription</keyword>
<dbReference type="InterPro" id="IPR013947">
    <property type="entry name" value="Mediator_Med14"/>
</dbReference>
<proteinExistence type="inferred from homology"/>
<dbReference type="InterPro" id="IPR055122">
    <property type="entry name" value="Med14_N"/>
</dbReference>
<comment type="subcellular location">
    <subcellularLocation>
        <location evidence="1 9">Nucleus</location>
    </subcellularLocation>
</comment>
<reference evidence="14" key="1">
    <citation type="submission" date="2019-07" db="EMBL/GenBank/DDBJ databases">
        <title>Annotation for the trematode Paragonimus miyazaki's.</title>
        <authorList>
            <person name="Choi Y.-J."/>
        </authorList>
    </citation>
    <scope>NUCLEOTIDE SEQUENCE</scope>
    <source>
        <strain evidence="14">Japan</strain>
    </source>
</reference>
<keyword evidence="5 9" id="KW-0010">Activator</keyword>
<accession>A0A8S9YXU8</accession>
<dbReference type="GO" id="GO:0016592">
    <property type="term" value="C:mediator complex"/>
    <property type="evidence" value="ECO:0007669"/>
    <property type="project" value="UniProtKB-UniRule"/>
</dbReference>
<feature type="region of interest" description="Disordered" evidence="10">
    <location>
        <begin position="1452"/>
        <end position="1473"/>
    </location>
</feature>
<dbReference type="Proteomes" id="UP000822476">
    <property type="component" value="Unassembled WGS sequence"/>
</dbReference>
<keyword evidence="4 9" id="KW-0805">Transcription regulation</keyword>
<evidence type="ECO:0000313" key="14">
    <source>
        <dbReference type="EMBL" id="KAF7257903.1"/>
    </source>
</evidence>
<keyword evidence="15" id="KW-1185">Reference proteome</keyword>
<organism evidence="14 15">
    <name type="scientific">Paragonimus skrjabini miyazakii</name>
    <dbReference type="NCBI Taxonomy" id="59628"/>
    <lineage>
        <taxon>Eukaryota</taxon>
        <taxon>Metazoa</taxon>
        <taxon>Spiralia</taxon>
        <taxon>Lophotrochozoa</taxon>
        <taxon>Platyhelminthes</taxon>
        <taxon>Trematoda</taxon>
        <taxon>Digenea</taxon>
        <taxon>Plagiorchiida</taxon>
        <taxon>Troglotremata</taxon>
        <taxon>Troglotrematidae</taxon>
        <taxon>Paragonimus</taxon>
    </lineage>
</organism>
<gene>
    <name evidence="14" type="ORF">EG68_05116</name>
</gene>
<evidence type="ECO:0000256" key="5">
    <source>
        <dbReference type="ARBA" id="ARBA00023159"/>
    </source>
</evidence>
<evidence type="ECO:0000256" key="3">
    <source>
        <dbReference type="ARBA" id="ARBA00019619"/>
    </source>
</evidence>
<evidence type="ECO:0000259" key="13">
    <source>
        <dbReference type="Pfam" id="PF25065"/>
    </source>
</evidence>
<dbReference type="PANTHER" id="PTHR12809">
    <property type="entry name" value="MEDIATOR COMPLEX SUBUNIT"/>
    <property type="match status" value="1"/>
</dbReference>
<feature type="domain" description="Mediator of RNA polymerase II transcription subunit 14 RM2" evidence="12">
    <location>
        <begin position="291"/>
        <end position="376"/>
    </location>
</feature>
<evidence type="ECO:0000259" key="12">
    <source>
        <dbReference type="Pfam" id="PF22981"/>
    </source>
</evidence>
<evidence type="ECO:0000256" key="4">
    <source>
        <dbReference type="ARBA" id="ARBA00023015"/>
    </source>
</evidence>
<dbReference type="OrthoDB" id="205099at2759"/>
<comment type="function">
    <text evidence="9">Component of the Mediator complex, a coactivator involved in the regulated transcription of nearly all RNA polymerase II-dependent genes. Mediator functions as a bridge to convey information from gene-specific regulatory proteins to the basal RNA polymerase II transcription machinery. Mediator is recruited to promoters by direct interactions with regulatory proteins and serves as a scaffold for the assembly of a functional preinitiation complex with RNA polymerase II and the general transcription factors.</text>
</comment>
<evidence type="ECO:0000256" key="8">
    <source>
        <dbReference type="ARBA" id="ARBA00032007"/>
    </source>
</evidence>
<dbReference type="InterPro" id="IPR056879">
    <property type="entry name" value="RM3_Med14"/>
</dbReference>
<comment type="similarity">
    <text evidence="2 9">Belongs to the Mediator complex subunit 14 family.</text>
</comment>
<keyword evidence="7 9" id="KW-0539">Nucleus</keyword>
<name>A0A8S9YXU8_9TREM</name>
<dbReference type="Pfam" id="PF08638">
    <property type="entry name" value="Med14"/>
    <property type="match status" value="1"/>
</dbReference>
<feature type="domain" description="Mediator complex subunit MED14 N-terminal" evidence="11">
    <location>
        <begin position="19"/>
        <end position="207"/>
    </location>
</feature>
<evidence type="ECO:0000256" key="6">
    <source>
        <dbReference type="ARBA" id="ARBA00023163"/>
    </source>
</evidence>